<evidence type="ECO:0000256" key="2">
    <source>
        <dbReference type="ARBA" id="ARBA00023125"/>
    </source>
</evidence>
<keyword evidence="2" id="KW-0238">DNA-binding</keyword>
<dbReference type="GO" id="GO:0003677">
    <property type="term" value="F:DNA binding"/>
    <property type="evidence" value="ECO:0007669"/>
    <property type="project" value="UniProtKB-KW"/>
</dbReference>
<organism evidence="5 6">
    <name type="scientific">Rhizobium soli</name>
    <dbReference type="NCBI Taxonomy" id="424798"/>
    <lineage>
        <taxon>Bacteria</taxon>
        <taxon>Pseudomonadati</taxon>
        <taxon>Pseudomonadota</taxon>
        <taxon>Alphaproteobacteria</taxon>
        <taxon>Hyphomicrobiales</taxon>
        <taxon>Rhizobiaceae</taxon>
        <taxon>Rhizobium/Agrobacterium group</taxon>
        <taxon>Rhizobium</taxon>
    </lineage>
</organism>
<dbReference type="EMBL" id="JACHBU010000010">
    <property type="protein sequence ID" value="MBB6510723.1"/>
    <property type="molecule type" value="Genomic_DNA"/>
</dbReference>
<protein>
    <submittedName>
        <fullName evidence="5">CRP/FNR family transcriptional regulator</fullName>
    </submittedName>
</protein>
<dbReference type="InterPro" id="IPR036390">
    <property type="entry name" value="WH_DNA-bd_sf"/>
</dbReference>
<evidence type="ECO:0000313" key="6">
    <source>
        <dbReference type="Proteomes" id="UP000585437"/>
    </source>
</evidence>
<dbReference type="SUPFAM" id="SSF46785">
    <property type="entry name" value="Winged helix' DNA-binding domain"/>
    <property type="match status" value="1"/>
</dbReference>
<comment type="caution">
    <text evidence="5">The sequence shown here is derived from an EMBL/GenBank/DDBJ whole genome shotgun (WGS) entry which is preliminary data.</text>
</comment>
<dbReference type="Pfam" id="PF00027">
    <property type="entry name" value="cNMP_binding"/>
    <property type="match status" value="1"/>
</dbReference>
<keyword evidence="1" id="KW-0805">Transcription regulation</keyword>
<dbReference type="InterPro" id="IPR018490">
    <property type="entry name" value="cNMP-bd_dom_sf"/>
</dbReference>
<dbReference type="PROSITE" id="PS00042">
    <property type="entry name" value="HTH_CRP_1"/>
    <property type="match status" value="1"/>
</dbReference>
<evidence type="ECO:0000256" key="3">
    <source>
        <dbReference type="ARBA" id="ARBA00023163"/>
    </source>
</evidence>
<dbReference type="SMART" id="SM00100">
    <property type="entry name" value="cNMP"/>
    <property type="match status" value="1"/>
</dbReference>
<dbReference type="GO" id="GO:0003700">
    <property type="term" value="F:DNA-binding transcription factor activity"/>
    <property type="evidence" value="ECO:0007669"/>
    <property type="project" value="InterPro"/>
</dbReference>
<dbReference type="PRINTS" id="PR00034">
    <property type="entry name" value="HTHCRP"/>
</dbReference>
<dbReference type="AlphaFoldDB" id="A0A7X0MVV3"/>
<feature type="domain" description="HTH crp-type" evidence="4">
    <location>
        <begin position="146"/>
        <end position="223"/>
    </location>
</feature>
<keyword evidence="6" id="KW-1185">Reference proteome</keyword>
<gene>
    <name evidence="5" type="ORF">F4695_004115</name>
</gene>
<dbReference type="InterPro" id="IPR036388">
    <property type="entry name" value="WH-like_DNA-bd_sf"/>
</dbReference>
<dbReference type="PANTHER" id="PTHR24567">
    <property type="entry name" value="CRP FAMILY TRANSCRIPTIONAL REGULATORY PROTEIN"/>
    <property type="match status" value="1"/>
</dbReference>
<dbReference type="PANTHER" id="PTHR24567:SF75">
    <property type="entry name" value="FUMARATE AND NITRATE REDUCTION REGULATORY PROTEIN"/>
    <property type="match status" value="1"/>
</dbReference>
<dbReference type="Proteomes" id="UP000585437">
    <property type="component" value="Unassembled WGS sequence"/>
</dbReference>
<dbReference type="Gene3D" id="2.60.120.10">
    <property type="entry name" value="Jelly Rolls"/>
    <property type="match status" value="1"/>
</dbReference>
<dbReference type="PROSITE" id="PS51063">
    <property type="entry name" value="HTH_CRP_2"/>
    <property type="match status" value="1"/>
</dbReference>
<dbReference type="GO" id="GO:0005829">
    <property type="term" value="C:cytosol"/>
    <property type="evidence" value="ECO:0007669"/>
    <property type="project" value="TreeGrafter"/>
</dbReference>
<name>A0A7X0MVV3_9HYPH</name>
<proteinExistence type="predicted"/>
<dbReference type="SMART" id="SM00419">
    <property type="entry name" value="HTH_CRP"/>
    <property type="match status" value="1"/>
</dbReference>
<evidence type="ECO:0000259" key="4">
    <source>
        <dbReference type="PROSITE" id="PS51063"/>
    </source>
</evidence>
<sequence length="250" mass="27610">MLSTTQNYESGTTALHAVHHQTSLHSLFCKQPFEHLTAGKALFFESDDAVDVFEILEGTLRIFRIIADGRRVITGFLYPNDIVGISLGGRYLYSAEAVTSVTLRRLSRRRFDAAVTESDHLRPQLFALVSDEMAAAQDQMVLLSSKNAEERLCSFLLATLRRQAASSGNRTTLELPMGRQDIADYLGLTIETVSRTMTKLVGKGAIQIDGVAARNAITICRPVLLAQMAGDEDDRSREPRLTIVRGGRSH</sequence>
<dbReference type="CDD" id="cd00038">
    <property type="entry name" value="CAP_ED"/>
    <property type="match status" value="1"/>
</dbReference>
<dbReference type="InterPro" id="IPR014710">
    <property type="entry name" value="RmlC-like_jellyroll"/>
</dbReference>
<dbReference type="Pfam" id="PF13545">
    <property type="entry name" value="HTH_Crp_2"/>
    <property type="match status" value="1"/>
</dbReference>
<keyword evidence="3" id="KW-0804">Transcription</keyword>
<dbReference type="InterPro" id="IPR050397">
    <property type="entry name" value="Env_Response_Regulators"/>
</dbReference>
<dbReference type="Gene3D" id="1.10.10.10">
    <property type="entry name" value="Winged helix-like DNA-binding domain superfamily/Winged helix DNA-binding domain"/>
    <property type="match status" value="1"/>
</dbReference>
<evidence type="ECO:0000313" key="5">
    <source>
        <dbReference type="EMBL" id="MBB6510723.1"/>
    </source>
</evidence>
<dbReference type="CDD" id="cd00092">
    <property type="entry name" value="HTH_CRP"/>
    <property type="match status" value="1"/>
</dbReference>
<accession>A0A7X0MVV3</accession>
<dbReference type="InterPro" id="IPR000595">
    <property type="entry name" value="cNMP-bd_dom"/>
</dbReference>
<reference evidence="5 6" key="1">
    <citation type="submission" date="2020-08" db="EMBL/GenBank/DDBJ databases">
        <title>The Agave Microbiome: Exploring the role of microbial communities in plant adaptations to desert environments.</title>
        <authorList>
            <person name="Partida-Martinez L.P."/>
        </authorList>
    </citation>
    <scope>NUCLEOTIDE SEQUENCE [LARGE SCALE GENOMIC DNA]</scope>
    <source>
        <strain evidence="5 6">AS3.12</strain>
    </source>
</reference>
<dbReference type="InterPro" id="IPR012318">
    <property type="entry name" value="HTH_CRP"/>
</dbReference>
<evidence type="ECO:0000256" key="1">
    <source>
        <dbReference type="ARBA" id="ARBA00023015"/>
    </source>
</evidence>
<dbReference type="SUPFAM" id="SSF51206">
    <property type="entry name" value="cAMP-binding domain-like"/>
    <property type="match status" value="1"/>
</dbReference>
<dbReference type="InterPro" id="IPR018335">
    <property type="entry name" value="Tscrpt_reg_HTH_Crp-type_CS"/>
</dbReference>